<keyword evidence="3" id="KW-1185">Reference proteome</keyword>
<comment type="caution">
    <text evidence="2">The sequence shown here is derived from an EMBL/GenBank/DDBJ whole genome shotgun (WGS) entry which is preliminary data.</text>
</comment>
<dbReference type="EMBL" id="ML996206">
    <property type="protein sequence ID" value="KAF2730946.1"/>
    <property type="molecule type" value="Genomic_DNA"/>
</dbReference>
<gene>
    <name evidence="2" type="ORF">EJ04DRAFT_28489</name>
</gene>
<sequence length="169" mass="18651">MYHRPRCRSLKVDVASDSSFLIVDSVSFGSTATTPTQCILLKLYFVQHLTYFGLPLSQSIMYLYVPSKHLNVISLRPHPSPNRRIATCACTLSNDPPVSLTVPRTLSLHPIPNHSFTPLGSELHTRHSTVSTYHSTTRIPHGPHHASHPAQSCTTSPHPSSPLARVLES</sequence>
<feature type="region of interest" description="Disordered" evidence="1">
    <location>
        <begin position="127"/>
        <end position="169"/>
    </location>
</feature>
<proteinExistence type="predicted"/>
<evidence type="ECO:0000313" key="3">
    <source>
        <dbReference type="Proteomes" id="UP000799444"/>
    </source>
</evidence>
<protein>
    <submittedName>
        <fullName evidence="2">Uncharacterized protein</fullName>
    </submittedName>
</protein>
<dbReference type="AlphaFoldDB" id="A0A9P4QU17"/>
<name>A0A9P4QU17_9PLEO</name>
<feature type="compositionally biased region" description="Polar residues" evidence="1">
    <location>
        <begin position="128"/>
        <end position="138"/>
    </location>
</feature>
<dbReference type="Proteomes" id="UP000799444">
    <property type="component" value="Unassembled WGS sequence"/>
</dbReference>
<reference evidence="2" key="1">
    <citation type="journal article" date="2020" name="Stud. Mycol.">
        <title>101 Dothideomycetes genomes: a test case for predicting lifestyles and emergence of pathogens.</title>
        <authorList>
            <person name="Haridas S."/>
            <person name="Albert R."/>
            <person name="Binder M."/>
            <person name="Bloem J."/>
            <person name="Labutti K."/>
            <person name="Salamov A."/>
            <person name="Andreopoulos B."/>
            <person name="Baker S."/>
            <person name="Barry K."/>
            <person name="Bills G."/>
            <person name="Bluhm B."/>
            <person name="Cannon C."/>
            <person name="Castanera R."/>
            <person name="Culley D."/>
            <person name="Daum C."/>
            <person name="Ezra D."/>
            <person name="Gonzalez J."/>
            <person name="Henrissat B."/>
            <person name="Kuo A."/>
            <person name="Liang C."/>
            <person name="Lipzen A."/>
            <person name="Lutzoni F."/>
            <person name="Magnuson J."/>
            <person name="Mondo S."/>
            <person name="Nolan M."/>
            <person name="Ohm R."/>
            <person name="Pangilinan J."/>
            <person name="Park H.-J."/>
            <person name="Ramirez L."/>
            <person name="Alfaro M."/>
            <person name="Sun H."/>
            <person name="Tritt A."/>
            <person name="Yoshinaga Y."/>
            <person name="Zwiers L.-H."/>
            <person name="Turgeon B."/>
            <person name="Goodwin S."/>
            <person name="Spatafora J."/>
            <person name="Crous P."/>
            <person name="Grigoriev I."/>
        </authorList>
    </citation>
    <scope>NUCLEOTIDE SEQUENCE</scope>
    <source>
        <strain evidence="2">CBS 125425</strain>
    </source>
</reference>
<organism evidence="2 3">
    <name type="scientific">Polyplosphaeria fusca</name>
    <dbReference type="NCBI Taxonomy" id="682080"/>
    <lineage>
        <taxon>Eukaryota</taxon>
        <taxon>Fungi</taxon>
        <taxon>Dikarya</taxon>
        <taxon>Ascomycota</taxon>
        <taxon>Pezizomycotina</taxon>
        <taxon>Dothideomycetes</taxon>
        <taxon>Pleosporomycetidae</taxon>
        <taxon>Pleosporales</taxon>
        <taxon>Tetraplosphaeriaceae</taxon>
        <taxon>Polyplosphaeria</taxon>
    </lineage>
</organism>
<evidence type="ECO:0000313" key="2">
    <source>
        <dbReference type="EMBL" id="KAF2730946.1"/>
    </source>
</evidence>
<accession>A0A9P4QU17</accession>
<feature type="compositionally biased region" description="Polar residues" evidence="1">
    <location>
        <begin position="149"/>
        <end position="158"/>
    </location>
</feature>
<evidence type="ECO:0000256" key="1">
    <source>
        <dbReference type="SAM" id="MobiDB-lite"/>
    </source>
</evidence>